<reference evidence="3 4" key="1">
    <citation type="journal article" date="2023" name="Sci. Data">
        <title>Genome assembly of the Korean intertidal mud-creeper Batillaria attramentaria.</title>
        <authorList>
            <person name="Patra A.K."/>
            <person name="Ho P.T."/>
            <person name="Jun S."/>
            <person name="Lee S.J."/>
            <person name="Kim Y."/>
            <person name="Won Y.J."/>
        </authorList>
    </citation>
    <scope>NUCLEOTIDE SEQUENCE [LARGE SCALE GENOMIC DNA]</scope>
    <source>
        <strain evidence="3">Wonlab-2016</strain>
    </source>
</reference>
<dbReference type="SUPFAM" id="SSF82185">
    <property type="entry name" value="Histone H3 K4-specific methyltransferase SET7/9 N-terminal domain"/>
    <property type="match status" value="1"/>
</dbReference>
<dbReference type="Pfam" id="PF02493">
    <property type="entry name" value="MORN"/>
    <property type="match status" value="4"/>
</dbReference>
<dbReference type="PANTHER" id="PTHR46917">
    <property type="entry name" value="MORN REPEAT-CONTAINING PROTEIN 2"/>
    <property type="match status" value="1"/>
</dbReference>
<dbReference type="InterPro" id="IPR052849">
    <property type="entry name" value="MORN_repeat_protein"/>
</dbReference>
<sequence length="147" mass="16466">MPAEKKKEKKKEDGTPVVQSGTYIFPNGDKYVGECIITEAGSLERTGRGTHTTTDGTIYEGEWSGDKMNGFGKLTHPSGAMYEGDFVNNQFHGKGKYTWPNHSFYEGQFVENRLEGEGDFTDTENQQWTGTFRYKAAPGLRFKLSMG</sequence>
<dbReference type="EMBL" id="JACVVK020000837">
    <property type="protein sequence ID" value="KAK7442094.1"/>
    <property type="molecule type" value="Genomic_DNA"/>
</dbReference>
<keyword evidence="1" id="KW-0677">Repeat</keyword>
<accession>A0ABD0IZU6</accession>
<name>A0ABD0IZU6_9CAEN</name>
<evidence type="ECO:0000256" key="1">
    <source>
        <dbReference type="ARBA" id="ARBA00022737"/>
    </source>
</evidence>
<dbReference type="Gene3D" id="2.20.110.10">
    <property type="entry name" value="Histone H3 K4-specific methyltransferase SET7/9 N-terminal domain"/>
    <property type="match status" value="2"/>
</dbReference>
<dbReference type="AlphaFoldDB" id="A0ABD0IZU6"/>
<comment type="caution">
    <text evidence="3">The sequence shown here is derived from an EMBL/GenBank/DDBJ whole genome shotgun (WGS) entry which is preliminary data.</text>
</comment>
<dbReference type="Proteomes" id="UP001519460">
    <property type="component" value="Unassembled WGS sequence"/>
</dbReference>
<gene>
    <name evidence="3" type="ORF">BaRGS_00040536</name>
</gene>
<evidence type="ECO:0008006" key="5">
    <source>
        <dbReference type="Google" id="ProtNLM"/>
    </source>
</evidence>
<evidence type="ECO:0000313" key="4">
    <source>
        <dbReference type="Proteomes" id="UP001519460"/>
    </source>
</evidence>
<dbReference type="InterPro" id="IPR003409">
    <property type="entry name" value="MORN"/>
</dbReference>
<proteinExistence type="predicted"/>
<organism evidence="3 4">
    <name type="scientific">Batillaria attramentaria</name>
    <dbReference type="NCBI Taxonomy" id="370345"/>
    <lineage>
        <taxon>Eukaryota</taxon>
        <taxon>Metazoa</taxon>
        <taxon>Spiralia</taxon>
        <taxon>Lophotrochozoa</taxon>
        <taxon>Mollusca</taxon>
        <taxon>Gastropoda</taxon>
        <taxon>Caenogastropoda</taxon>
        <taxon>Sorbeoconcha</taxon>
        <taxon>Cerithioidea</taxon>
        <taxon>Batillariidae</taxon>
        <taxon>Batillaria</taxon>
    </lineage>
</organism>
<feature type="region of interest" description="Disordered" evidence="2">
    <location>
        <begin position="1"/>
        <end position="20"/>
    </location>
</feature>
<keyword evidence="4" id="KW-1185">Reference proteome</keyword>
<evidence type="ECO:0000256" key="2">
    <source>
        <dbReference type="SAM" id="MobiDB-lite"/>
    </source>
</evidence>
<dbReference type="SMART" id="SM00698">
    <property type="entry name" value="MORN"/>
    <property type="match status" value="3"/>
</dbReference>
<dbReference type="PANTHER" id="PTHR46917:SF1">
    <property type="entry name" value="MORN REPEAT-CONTAINING PROTEIN 2"/>
    <property type="match status" value="1"/>
</dbReference>
<evidence type="ECO:0000313" key="3">
    <source>
        <dbReference type="EMBL" id="KAK7442094.1"/>
    </source>
</evidence>
<feature type="compositionally biased region" description="Basic and acidic residues" evidence="2">
    <location>
        <begin position="1"/>
        <end position="14"/>
    </location>
</feature>
<protein>
    <recommendedName>
        <fullName evidence="5">MORN repeat-containing protein 2</fullName>
    </recommendedName>
</protein>